<accession>A0AAD8IGL7</accession>
<proteinExistence type="predicted"/>
<reference evidence="1" key="1">
    <citation type="submission" date="2023-02" db="EMBL/GenBank/DDBJ databases">
        <title>Genome of toxic invasive species Heracleum sosnowskyi carries increased number of genes despite the absence of recent whole-genome duplications.</title>
        <authorList>
            <person name="Schelkunov M."/>
            <person name="Shtratnikova V."/>
            <person name="Makarenko M."/>
            <person name="Klepikova A."/>
            <person name="Omelchenko D."/>
            <person name="Novikova G."/>
            <person name="Obukhova E."/>
            <person name="Bogdanov V."/>
            <person name="Penin A."/>
            <person name="Logacheva M."/>
        </authorList>
    </citation>
    <scope>NUCLEOTIDE SEQUENCE</scope>
    <source>
        <strain evidence="1">Hsosn_3</strain>
        <tissue evidence="1">Leaf</tissue>
    </source>
</reference>
<comment type="caution">
    <text evidence="1">The sequence shown here is derived from an EMBL/GenBank/DDBJ whole genome shotgun (WGS) entry which is preliminary data.</text>
</comment>
<sequence>MDYRESEKLIQEDVQQEHNSLLESSLESHHSFFILTDFKSCFNNRKLCASVGVKIQDAQNTPPTISVPFKLVQWTHAHKQSIEDYKEIDQKLMDVLMTAKSPKIMLTTLMDFIKKNREYYLLEEFYSEFFQVEASNNFQIFIDESQSM</sequence>
<reference evidence="1" key="2">
    <citation type="submission" date="2023-05" db="EMBL/GenBank/DDBJ databases">
        <authorList>
            <person name="Schelkunov M.I."/>
        </authorList>
    </citation>
    <scope>NUCLEOTIDE SEQUENCE</scope>
    <source>
        <strain evidence="1">Hsosn_3</strain>
        <tissue evidence="1">Leaf</tissue>
    </source>
</reference>
<keyword evidence="2" id="KW-1185">Reference proteome</keyword>
<evidence type="ECO:0000313" key="2">
    <source>
        <dbReference type="Proteomes" id="UP001237642"/>
    </source>
</evidence>
<protein>
    <submittedName>
        <fullName evidence="1">Uncharacterized protein</fullName>
    </submittedName>
</protein>
<dbReference type="Proteomes" id="UP001237642">
    <property type="component" value="Unassembled WGS sequence"/>
</dbReference>
<name>A0AAD8IGL7_9APIA</name>
<organism evidence="1 2">
    <name type="scientific">Heracleum sosnowskyi</name>
    <dbReference type="NCBI Taxonomy" id="360622"/>
    <lineage>
        <taxon>Eukaryota</taxon>
        <taxon>Viridiplantae</taxon>
        <taxon>Streptophyta</taxon>
        <taxon>Embryophyta</taxon>
        <taxon>Tracheophyta</taxon>
        <taxon>Spermatophyta</taxon>
        <taxon>Magnoliopsida</taxon>
        <taxon>eudicotyledons</taxon>
        <taxon>Gunneridae</taxon>
        <taxon>Pentapetalae</taxon>
        <taxon>asterids</taxon>
        <taxon>campanulids</taxon>
        <taxon>Apiales</taxon>
        <taxon>Apiaceae</taxon>
        <taxon>Apioideae</taxon>
        <taxon>apioid superclade</taxon>
        <taxon>Tordylieae</taxon>
        <taxon>Tordyliinae</taxon>
        <taxon>Heracleum</taxon>
    </lineage>
</organism>
<dbReference type="AlphaFoldDB" id="A0AAD8IGL7"/>
<evidence type="ECO:0000313" key="1">
    <source>
        <dbReference type="EMBL" id="KAK1384581.1"/>
    </source>
</evidence>
<gene>
    <name evidence="1" type="ORF">POM88_022316</name>
</gene>
<dbReference type="EMBL" id="JAUIZM010000005">
    <property type="protein sequence ID" value="KAK1384581.1"/>
    <property type="molecule type" value="Genomic_DNA"/>
</dbReference>